<organism evidence="1 2">
    <name type="scientific">Paenibacillus arenosi</name>
    <dbReference type="NCBI Taxonomy" id="2774142"/>
    <lineage>
        <taxon>Bacteria</taxon>
        <taxon>Bacillati</taxon>
        <taxon>Bacillota</taxon>
        <taxon>Bacilli</taxon>
        <taxon>Bacillales</taxon>
        <taxon>Paenibacillaceae</taxon>
        <taxon>Paenibacillus</taxon>
    </lineage>
</organism>
<evidence type="ECO:0000313" key="1">
    <source>
        <dbReference type="EMBL" id="MBD8497403.1"/>
    </source>
</evidence>
<reference evidence="1 2" key="1">
    <citation type="submission" date="2020-09" db="EMBL/GenBank/DDBJ databases">
        <title>Paenibacillus sp. CAU 1523 isolated from sand of Haeundae Beach.</title>
        <authorList>
            <person name="Kim W."/>
        </authorList>
    </citation>
    <scope>NUCLEOTIDE SEQUENCE [LARGE SCALE GENOMIC DNA]</scope>
    <source>
        <strain evidence="1 2">CAU 1523</strain>
    </source>
</reference>
<dbReference type="SUPFAM" id="SSF55961">
    <property type="entry name" value="Bet v1-like"/>
    <property type="match status" value="1"/>
</dbReference>
<comment type="caution">
    <text evidence="1">The sequence shown here is derived from an EMBL/GenBank/DDBJ whole genome shotgun (WGS) entry which is preliminary data.</text>
</comment>
<name>A0ABR9ATH0_9BACL</name>
<protein>
    <recommendedName>
        <fullName evidence="3">DUF4912 domain-containing protein</fullName>
    </recommendedName>
</protein>
<dbReference type="RefSeq" id="WP_192023851.1">
    <property type="nucleotide sequence ID" value="NZ_JACYTN010000002.1"/>
</dbReference>
<sequence length="85" mass="9830">MDFREGGTKLVCMSAPEYEDMYSIWHYTNIEPMDSISYIHNMADQEGNKIDPVSVGMPLDFPKDQLHVVQFRCLSDNKTELIITE</sequence>
<evidence type="ECO:0008006" key="3">
    <source>
        <dbReference type="Google" id="ProtNLM"/>
    </source>
</evidence>
<dbReference type="EMBL" id="JACYTN010000002">
    <property type="protein sequence ID" value="MBD8497403.1"/>
    <property type="molecule type" value="Genomic_DNA"/>
</dbReference>
<accession>A0ABR9ATH0</accession>
<dbReference type="Gene3D" id="3.30.530.20">
    <property type="match status" value="1"/>
</dbReference>
<gene>
    <name evidence="1" type="ORF">IFO66_03715</name>
</gene>
<dbReference type="InterPro" id="IPR023393">
    <property type="entry name" value="START-like_dom_sf"/>
</dbReference>
<evidence type="ECO:0000313" key="2">
    <source>
        <dbReference type="Proteomes" id="UP000634529"/>
    </source>
</evidence>
<dbReference type="Proteomes" id="UP000634529">
    <property type="component" value="Unassembled WGS sequence"/>
</dbReference>
<proteinExistence type="predicted"/>
<keyword evidence="2" id="KW-1185">Reference proteome</keyword>